<name>A0AAD1U904_EUPCR</name>
<feature type="region of interest" description="Disordered" evidence="1">
    <location>
        <begin position="353"/>
        <end position="386"/>
    </location>
</feature>
<evidence type="ECO:0000313" key="2">
    <source>
        <dbReference type="EMBL" id="CAI2364645.1"/>
    </source>
</evidence>
<reference evidence="2" key="1">
    <citation type="submission" date="2023-07" db="EMBL/GenBank/DDBJ databases">
        <authorList>
            <consortium name="AG Swart"/>
            <person name="Singh M."/>
            <person name="Singh A."/>
            <person name="Seah K."/>
            <person name="Emmerich C."/>
        </authorList>
    </citation>
    <scope>NUCLEOTIDE SEQUENCE</scope>
    <source>
        <strain evidence="2">DP1</strain>
    </source>
</reference>
<gene>
    <name evidence="2" type="ORF">ECRASSUSDP1_LOCUS5990</name>
</gene>
<accession>A0AAD1U904</accession>
<dbReference type="Proteomes" id="UP001295684">
    <property type="component" value="Unassembled WGS sequence"/>
</dbReference>
<protein>
    <submittedName>
        <fullName evidence="2">Uncharacterized protein</fullName>
    </submittedName>
</protein>
<keyword evidence="3" id="KW-1185">Reference proteome</keyword>
<evidence type="ECO:0000256" key="1">
    <source>
        <dbReference type="SAM" id="MobiDB-lite"/>
    </source>
</evidence>
<sequence>MEPQTYIIARSISEVNDVSACNHEALCESTGEESNSSVELTEILKNTFLLTILSKIFTDSVIDSLWMTSLSPLMEESQEILENEINTWLSQLETIYPETTRRIAFKRPDYDEAKFYTFKYELEAGKIMVKDIADGLKNDFKLEHSFLNSINQSLIKLLNNKGDLSCIFPGINNSTEKSLSPKISESSDEPNEAAPTLKERLEQEEEKVPYFSNLNRKHSSEFSQFSSSSSSSESDDDLMSTDLLFQLENEKNPSNKKETKNHLKKLCKTDPILKNFVLDLETLMRENYIQKVREADFYRKGYRKLQEQRNTYKKKVEISNGLLKQTIRHYQDLCQVNSAKSFCDQNTQTSELVEESEVHKDKPKKRKKRKNKKKGQDSSDPNSKGIQALIGDDCDCRTIFAILEQSYEDFIEEDGEEIFDC</sequence>
<feature type="compositionally biased region" description="Basic residues" evidence="1">
    <location>
        <begin position="361"/>
        <end position="373"/>
    </location>
</feature>
<feature type="region of interest" description="Disordered" evidence="1">
    <location>
        <begin position="176"/>
        <end position="202"/>
    </location>
</feature>
<organism evidence="2 3">
    <name type="scientific">Euplotes crassus</name>
    <dbReference type="NCBI Taxonomy" id="5936"/>
    <lineage>
        <taxon>Eukaryota</taxon>
        <taxon>Sar</taxon>
        <taxon>Alveolata</taxon>
        <taxon>Ciliophora</taxon>
        <taxon>Intramacronucleata</taxon>
        <taxon>Spirotrichea</taxon>
        <taxon>Hypotrichia</taxon>
        <taxon>Euplotida</taxon>
        <taxon>Euplotidae</taxon>
        <taxon>Moneuplotes</taxon>
    </lineage>
</organism>
<evidence type="ECO:0000313" key="3">
    <source>
        <dbReference type="Proteomes" id="UP001295684"/>
    </source>
</evidence>
<proteinExistence type="predicted"/>
<dbReference type="AlphaFoldDB" id="A0AAD1U904"/>
<comment type="caution">
    <text evidence="2">The sequence shown here is derived from an EMBL/GenBank/DDBJ whole genome shotgun (WGS) entry which is preliminary data.</text>
</comment>
<dbReference type="EMBL" id="CAMPGE010005803">
    <property type="protein sequence ID" value="CAI2364645.1"/>
    <property type="molecule type" value="Genomic_DNA"/>
</dbReference>